<dbReference type="OrthoDB" id="3579456at2"/>
<keyword evidence="2 5" id="KW-0812">Transmembrane</keyword>
<dbReference type="Pfam" id="PF13515">
    <property type="entry name" value="FUSC_2"/>
    <property type="match status" value="1"/>
</dbReference>
<reference evidence="7 8" key="1">
    <citation type="submission" date="2019-08" db="EMBL/GenBank/DDBJ databases">
        <title>Genone of Arthrobacter echini P9.</title>
        <authorList>
            <person name="Bowman J.P."/>
        </authorList>
    </citation>
    <scope>NUCLEOTIDE SEQUENCE [LARGE SCALE GENOMIC DNA]</scope>
    <source>
        <strain evidence="7 8">P9</strain>
    </source>
</reference>
<accession>A0A5D0XTY7</accession>
<gene>
    <name evidence="7" type="ORF">FQ377_02335</name>
</gene>
<evidence type="ECO:0000259" key="6">
    <source>
        <dbReference type="Pfam" id="PF13515"/>
    </source>
</evidence>
<comment type="caution">
    <text evidence="7">The sequence shown here is derived from an EMBL/GenBank/DDBJ whole genome shotgun (WGS) entry which is preliminary data.</text>
</comment>
<keyword evidence="3 5" id="KW-1133">Transmembrane helix</keyword>
<feature type="domain" description="Integral membrane bound transporter" evidence="6">
    <location>
        <begin position="45"/>
        <end position="170"/>
    </location>
</feature>
<feature type="transmembrane region" description="Helical" evidence="5">
    <location>
        <begin position="60"/>
        <end position="76"/>
    </location>
</feature>
<sequence>MPPLKMPRPAALAERLDGGLKGRLRAVVTNPQILLGIKAALAAAIAWLIAISLPGTPSEYPYYAPLGALLAMYPTVAGTLTQGLQTVAGLTIGIVLAYLAVWAGDPNWLTIAFVVGAGVLLGGKLKRTAGGGTGIASAGLFVLVIGNENLGYSLGYLVQTVIGVGVGLAVSVLIFPPLNFNDAVGQMSTLRRMAAQDLKELGQALEEDWAEDDPRWAKRRDDLMRSARNARDALQYADESRKGNVRWRFHPRDVDRDFYHVEVLEVVASHTLNITNMLQDALHGTVRESPMPNEVRPVLQAAFTAVGEVLDLWTVEESDGGVFQAAEQSLRALERAAYETVSLDIPFGAAAAIGMSLHRILQSVVPDLRIESPED</sequence>
<evidence type="ECO:0000313" key="7">
    <source>
        <dbReference type="EMBL" id="TYD00315.1"/>
    </source>
</evidence>
<evidence type="ECO:0000256" key="3">
    <source>
        <dbReference type="ARBA" id="ARBA00022989"/>
    </source>
</evidence>
<proteinExistence type="predicted"/>
<protein>
    <submittedName>
        <fullName evidence="7">FUSC family protein</fullName>
    </submittedName>
</protein>
<organism evidence="7 8">
    <name type="scientific">Arthrobacter echini</name>
    <dbReference type="NCBI Taxonomy" id="1529066"/>
    <lineage>
        <taxon>Bacteria</taxon>
        <taxon>Bacillati</taxon>
        <taxon>Actinomycetota</taxon>
        <taxon>Actinomycetes</taxon>
        <taxon>Micrococcales</taxon>
        <taxon>Micrococcaceae</taxon>
        <taxon>Arthrobacter</taxon>
    </lineage>
</organism>
<feature type="transmembrane region" description="Helical" evidence="5">
    <location>
        <begin position="132"/>
        <end position="150"/>
    </location>
</feature>
<keyword evidence="4 5" id="KW-0472">Membrane</keyword>
<dbReference type="GO" id="GO:0016020">
    <property type="term" value="C:membrane"/>
    <property type="evidence" value="ECO:0007669"/>
    <property type="project" value="UniProtKB-SubCell"/>
</dbReference>
<feature type="transmembrane region" description="Helical" evidence="5">
    <location>
        <begin position="33"/>
        <end position="54"/>
    </location>
</feature>
<feature type="transmembrane region" description="Helical" evidence="5">
    <location>
        <begin position="156"/>
        <end position="178"/>
    </location>
</feature>
<dbReference type="RefSeq" id="WP_148599621.1">
    <property type="nucleotide sequence ID" value="NZ_VSLD01000001.1"/>
</dbReference>
<evidence type="ECO:0000256" key="1">
    <source>
        <dbReference type="ARBA" id="ARBA00004141"/>
    </source>
</evidence>
<evidence type="ECO:0000256" key="2">
    <source>
        <dbReference type="ARBA" id="ARBA00022692"/>
    </source>
</evidence>
<dbReference type="InterPro" id="IPR049453">
    <property type="entry name" value="Memb_transporter_dom"/>
</dbReference>
<name>A0A5D0XTY7_9MICC</name>
<comment type="subcellular location">
    <subcellularLocation>
        <location evidence="1">Membrane</location>
        <topology evidence="1">Multi-pass membrane protein</topology>
    </subcellularLocation>
</comment>
<dbReference type="Proteomes" id="UP000323410">
    <property type="component" value="Unassembled WGS sequence"/>
</dbReference>
<keyword evidence="8" id="KW-1185">Reference proteome</keyword>
<dbReference type="EMBL" id="VSLD01000001">
    <property type="protein sequence ID" value="TYD00315.1"/>
    <property type="molecule type" value="Genomic_DNA"/>
</dbReference>
<evidence type="ECO:0000256" key="4">
    <source>
        <dbReference type="ARBA" id="ARBA00023136"/>
    </source>
</evidence>
<evidence type="ECO:0000313" key="8">
    <source>
        <dbReference type="Proteomes" id="UP000323410"/>
    </source>
</evidence>
<dbReference type="AlphaFoldDB" id="A0A5D0XTY7"/>
<feature type="transmembrane region" description="Helical" evidence="5">
    <location>
        <begin position="83"/>
        <end position="102"/>
    </location>
</feature>
<evidence type="ECO:0000256" key="5">
    <source>
        <dbReference type="SAM" id="Phobius"/>
    </source>
</evidence>